<dbReference type="InterPro" id="IPR000888">
    <property type="entry name" value="RmlC-like"/>
</dbReference>
<evidence type="ECO:0000256" key="1">
    <source>
        <dbReference type="ARBA" id="ARBA00001298"/>
    </source>
</evidence>
<evidence type="ECO:0000313" key="7">
    <source>
        <dbReference type="Proteomes" id="UP001300261"/>
    </source>
</evidence>
<dbReference type="EC" id="5.1.3.13" evidence="3 5"/>
<dbReference type="PANTHER" id="PTHR21047:SF2">
    <property type="entry name" value="THYMIDINE DIPHOSPHO-4-KETO-RHAMNOSE 3,5-EPIMERASE"/>
    <property type="match status" value="1"/>
</dbReference>
<comment type="subunit">
    <text evidence="5">Homodimer.</text>
</comment>
<accession>A0ABT3R0W9</accession>
<dbReference type="PANTHER" id="PTHR21047">
    <property type="entry name" value="DTDP-6-DEOXY-D-GLUCOSE-3,5 EPIMERASE"/>
    <property type="match status" value="1"/>
</dbReference>
<dbReference type="SUPFAM" id="SSF51182">
    <property type="entry name" value="RmlC-like cupins"/>
    <property type="match status" value="1"/>
</dbReference>
<organism evidence="6 7">
    <name type="scientific">Roseibium salinum</name>
    <dbReference type="NCBI Taxonomy" id="1604349"/>
    <lineage>
        <taxon>Bacteria</taxon>
        <taxon>Pseudomonadati</taxon>
        <taxon>Pseudomonadota</taxon>
        <taxon>Alphaproteobacteria</taxon>
        <taxon>Hyphomicrobiales</taxon>
        <taxon>Stappiaceae</taxon>
        <taxon>Roseibium</taxon>
    </lineage>
</organism>
<sequence>MKVETTEIPDVLLLTPKRFEDSRGYFAETYSARALEDHGIQTRFIQDNMSYSERAGTVRGLHYQAPPHAQTKLIRCTRGAIIDVALDIRIGSPTYGRYVRHLLSAENMCQLYIPAGFAHGFSTLSDNTEVHYKVDARYAPECERGIAFDDGMLGIDWRLGGISPAVSDKDRQLPGFEHLEPEFTCIAGSGAEACAS</sequence>
<comment type="function">
    <text evidence="2 5">Catalyzes the epimerization of the C3' and C5'positions of dTDP-6-deoxy-D-xylo-4-hexulose, forming dTDP-6-deoxy-L-lyxo-4-hexulose.</text>
</comment>
<evidence type="ECO:0000256" key="5">
    <source>
        <dbReference type="RuleBase" id="RU364069"/>
    </source>
</evidence>
<name>A0ABT3R0W9_9HYPH</name>
<evidence type="ECO:0000256" key="2">
    <source>
        <dbReference type="ARBA" id="ARBA00001997"/>
    </source>
</evidence>
<dbReference type="EMBL" id="JAPEVI010000003">
    <property type="protein sequence ID" value="MCX2722854.1"/>
    <property type="molecule type" value="Genomic_DNA"/>
</dbReference>
<dbReference type="NCBIfam" id="TIGR01221">
    <property type="entry name" value="rmlC"/>
    <property type="match status" value="1"/>
</dbReference>
<dbReference type="InterPro" id="IPR011051">
    <property type="entry name" value="RmlC_Cupin_sf"/>
</dbReference>
<comment type="similarity">
    <text evidence="5">Belongs to the dTDP-4-dehydrorhamnose 3,5-epimerase family.</text>
</comment>
<dbReference type="Gene3D" id="2.60.120.10">
    <property type="entry name" value="Jelly Rolls"/>
    <property type="match status" value="1"/>
</dbReference>
<evidence type="ECO:0000256" key="3">
    <source>
        <dbReference type="ARBA" id="ARBA00012098"/>
    </source>
</evidence>
<keyword evidence="7" id="KW-1185">Reference proteome</keyword>
<evidence type="ECO:0000256" key="4">
    <source>
        <dbReference type="ARBA" id="ARBA00019595"/>
    </source>
</evidence>
<dbReference type="GO" id="GO:0008830">
    <property type="term" value="F:dTDP-4-dehydrorhamnose 3,5-epimerase activity"/>
    <property type="evidence" value="ECO:0007669"/>
    <property type="project" value="UniProtKB-EC"/>
</dbReference>
<reference evidence="6 7" key="1">
    <citation type="journal article" date="2016" name="Int. J. Syst. Evol. Microbiol.">
        <title>Labrenzia salina sp. nov., isolated from the rhizosphere of the halophyte Arthrocnemum macrostachyum.</title>
        <authorList>
            <person name="Camacho M."/>
            <person name="Redondo-Gomez S."/>
            <person name="Rodriguez-Llorente I."/>
            <person name="Rohde M."/>
            <person name="Sproer C."/>
            <person name="Schumann P."/>
            <person name="Klenk H.P."/>
            <person name="Montero-Calasanz M.D.C."/>
        </authorList>
    </citation>
    <scope>NUCLEOTIDE SEQUENCE [LARGE SCALE GENOMIC DNA]</scope>
    <source>
        <strain evidence="6 7">DSM 29163</strain>
    </source>
</reference>
<protein>
    <recommendedName>
        <fullName evidence="4 5">dTDP-4-dehydrorhamnose 3,5-epimerase</fullName>
        <ecNumber evidence="3 5">5.1.3.13</ecNumber>
    </recommendedName>
    <alternativeName>
        <fullName evidence="5">Thymidine diphospho-4-keto-rhamnose 3,5-epimerase</fullName>
    </alternativeName>
</protein>
<comment type="pathway">
    <text evidence="5">Carbohydrate biosynthesis; dTDP-L-rhamnose biosynthesis.</text>
</comment>
<dbReference type="Pfam" id="PF00908">
    <property type="entry name" value="dTDP_sugar_isom"/>
    <property type="match status" value="1"/>
</dbReference>
<proteinExistence type="inferred from homology"/>
<dbReference type="Proteomes" id="UP001300261">
    <property type="component" value="Unassembled WGS sequence"/>
</dbReference>
<gene>
    <name evidence="6" type="primary">rfbC</name>
    <name evidence="6" type="ORF">ON753_10765</name>
</gene>
<dbReference type="CDD" id="cd00438">
    <property type="entry name" value="cupin_RmlC"/>
    <property type="match status" value="1"/>
</dbReference>
<comment type="caution">
    <text evidence="6">The sequence shown here is derived from an EMBL/GenBank/DDBJ whole genome shotgun (WGS) entry which is preliminary data.</text>
</comment>
<comment type="catalytic activity">
    <reaction evidence="1 5">
        <text>dTDP-4-dehydro-6-deoxy-alpha-D-glucose = dTDP-4-dehydro-beta-L-rhamnose</text>
        <dbReference type="Rhea" id="RHEA:16969"/>
        <dbReference type="ChEBI" id="CHEBI:57649"/>
        <dbReference type="ChEBI" id="CHEBI:62830"/>
        <dbReference type="EC" id="5.1.3.13"/>
    </reaction>
</comment>
<evidence type="ECO:0000313" key="6">
    <source>
        <dbReference type="EMBL" id="MCX2722854.1"/>
    </source>
</evidence>
<dbReference type="RefSeq" id="WP_265962515.1">
    <property type="nucleotide sequence ID" value="NZ_JAPEVI010000003.1"/>
</dbReference>
<dbReference type="InterPro" id="IPR014710">
    <property type="entry name" value="RmlC-like_jellyroll"/>
</dbReference>
<keyword evidence="5 6" id="KW-0413">Isomerase</keyword>